<evidence type="ECO:0000256" key="2">
    <source>
        <dbReference type="ARBA" id="ARBA00023002"/>
    </source>
</evidence>
<keyword evidence="5" id="KW-0443">Lipid metabolism</keyword>
<accession>A0A410P7K6</accession>
<feature type="binding site" evidence="4">
    <location>
        <begin position="11"/>
        <end position="14"/>
    </location>
    <ligand>
        <name>NADP(+)</name>
        <dbReference type="ChEBI" id="CHEBI:58349"/>
    </ligand>
</feature>
<evidence type="ECO:0000259" key="6">
    <source>
        <dbReference type="SMART" id="SM00822"/>
    </source>
</evidence>
<dbReference type="SMART" id="SM00822">
    <property type="entry name" value="PKS_KR"/>
    <property type="match status" value="1"/>
</dbReference>
<keyword evidence="5" id="KW-0275">Fatty acid biosynthesis</keyword>
<dbReference type="GO" id="GO:0051287">
    <property type="term" value="F:NAD binding"/>
    <property type="evidence" value="ECO:0007669"/>
    <property type="project" value="UniProtKB-UniRule"/>
</dbReference>
<evidence type="ECO:0000256" key="3">
    <source>
        <dbReference type="PIRSR" id="PIRSR611284-1"/>
    </source>
</evidence>
<name>A0A410P7K6_VELA1</name>
<feature type="binding site" evidence="4">
    <location>
        <position position="89"/>
    </location>
    <ligand>
        <name>NADP(+)</name>
        <dbReference type="ChEBI" id="CHEBI:58349"/>
    </ligand>
</feature>
<keyword evidence="5" id="KW-0276">Fatty acid metabolism</keyword>
<dbReference type="InterPro" id="IPR057326">
    <property type="entry name" value="KR_dom"/>
</dbReference>
<gene>
    <name evidence="7" type="ORF">BU251_03290</name>
</gene>
<dbReference type="InterPro" id="IPR050259">
    <property type="entry name" value="SDR"/>
</dbReference>
<keyword evidence="2 5" id="KW-0560">Oxidoreductase</keyword>
<evidence type="ECO:0000256" key="4">
    <source>
        <dbReference type="PIRSR" id="PIRSR611284-2"/>
    </source>
</evidence>
<feature type="binding site" evidence="4">
    <location>
        <begin position="154"/>
        <end position="158"/>
    </location>
    <ligand>
        <name>NADP(+)</name>
        <dbReference type="ChEBI" id="CHEBI:58349"/>
    </ligand>
</feature>
<reference evidence="7 8" key="1">
    <citation type="submission" date="2017-01" db="EMBL/GenBank/DDBJ databases">
        <title>First insights into the biology of 'candidatus Vampirococcus archaeovorus'.</title>
        <authorList>
            <person name="Kizina J."/>
            <person name="Jordan S."/>
            <person name="Stueber K."/>
            <person name="Reinhardt R."/>
            <person name="Harder J."/>
        </authorList>
    </citation>
    <scope>NUCLEOTIDE SEQUENCE [LARGE SCALE GENOMIC DNA]</scope>
    <source>
        <strain evidence="7 8">LiM</strain>
    </source>
</reference>
<dbReference type="NCBIfam" id="NF009466">
    <property type="entry name" value="PRK12826.1-2"/>
    <property type="match status" value="1"/>
</dbReference>
<keyword evidence="8" id="KW-1185">Reference proteome</keyword>
<evidence type="ECO:0000256" key="1">
    <source>
        <dbReference type="ARBA" id="ARBA00006484"/>
    </source>
</evidence>
<evidence type="ECO:0000313" key="8">
    <source>
        <dbReference type="Proteomes" id="UP000287243"/>
    </source>
</evidence>
<dbReference type="PANTHER" id="PTHR42879:SF2">
    <property type="entry name" value="3-OXOACYL-[ACYL-CARRIER-PROTEIN] REDUCTASE FABG"/>
    <property type="match status" value="1"/>
</dbReference>
<evidence type="ECO:0000313" key="7">
    <source>
        <dbReference type="EMBL" id="QAT18001.1"/>
    </source>
</evidence>
<dbReference type="Proteomes" id="UP000287243">
    <property type="component" value="Chromosome"/>
</dbReference>
<proteinExistence type="inferred from homology"/>
<dbReference type="EC" id="1.1.1.100" evidence="5"/>
<sequence>MLKDRIGIVSGGTRGIGRAIVKELVAAGAKIAFTYVKSDAEAKKLLQEIAAAGSEALSFKGDVRDYDTCRDFVEQVKAYFGGLDFLVNNAGITRDKAFMTMEKEDWKDVIDVNLTGCFNMARSCIVTFLKQKEGNIVNISSISGISGIARQVNYSASKAGIIGLTRALAQEVAPYNIRVNCIAPGFIETDMLGILKEELKDKFRRAVPLGRFGNPQDIAKTVLFLLSEQSNYITGQVIKVDGGLHTSN</sequence>
<dbReference type="UniPathway" id="UPA00094"/>
<dbReference type="PROSITE" id="PS00061">
    <property type="entry name" value="ADH_SHORT"/>
    <property type="match status" value="1"/>
</dbReference>
<comment type="function">
    <text evidence="5">Catalyzes the NADPH-dependent reduction of beta-ketoacyl-ACP substrates to beta-hydroxyacyl-ACP products, the first reductive step in the elongation cycle of fatty acid biosynthesis.</text>
</comment>
<dbReference type="NCBIfam" id="TIGR01830">
    <property type="entry name" value="3oxo_ACP_reduc"/>
    <property type="match status" value="1"/>
</dbReference>
<dbReference type="NCBIfam" id="NF005559">
    <property type="entry name" value="PRK07231.1"/>
    <property type="match status" value="1"/>
</dbReference>
<organism evidence="7 8">
    <name type="scientific">Velamenicoccus archaeovorus</name>
    <dbReference type="NCBI Taxonomy" id="1930593"/>
    <lineage>
        <taxon>Bacteria</taxon>
        <taxon>Pseudomonadati</taxon>
        <taxon>Candidatus Omnitrophota</taxon>
        <taxon>Candidatus Velamenicoccus</taxon>
    </lineage>
</organism>
<dbReference type="Gene3D" id="3.40.50.720">
    <property type="entry name" value="NAD(P)-binding Rossmann-like Domain"/>
    <property type="match status" value="1"/>
</dbReference>
<feature type="active site" description="Proton acceptor" evidence="3">
    <location>
        <position position="154"/>
    </location>
</feature>
<dbReference type="InterPro" id="IPR020904">
    <property type="entry name" value="Sc_DH/Rdtase_CS"/>
</dbReference>
<comment type="pathway">
    <text evidence="5">Lipid metabolism; fatty acid biosynthesis.</text>
</comment>
<comment type="similarity">
    <text evidence="1 5">Belongs to the short-chain dehydrogenases/reductases (SDR) family.</text>
</comment>
<feature type="domain" description="Ketoreductase" evidence="6">
    <location>
        <begin position="7"/>
        <end position="185"/>
    </location>
</feature>
<dbReference type="EMBL" id="CP019384">
    <property type="protein sequence ID" value="QAT18001.1"/>
    <property type="molecule type" value="Genomic_DNA"/>
</dbReference>
<keyword evidence="5" id="KW-0444">Lipid biosynthesis</keyword>
<dbReference type="InterPro" id="IPR002347">
    <property type="entry name" value="SDR_fam"/>
</dbReference>
<protein>
    <recommendedName>
        <fullName evidence="5">3-oxoacyl-[acyl-carrier-protein] reductase</fullName>
        <ecNumber evidence="5">1.1.1.100</ecNumber>
    </recommendedName>
</protein>
<evidence type="ECO:0000256" key="5">
    <source>
        <dbReference type="RuleBase" id="RU366074"/>
    </source>
</evidence>
<dbReference type="Pfam" id="PF13561">
    <property type="entry name" value="adh_short_C2"/>
    <property type="match status" value="1"/>
</dbReference>
<dbReference type="GO" id="GO:0006633">
    <property type="term" value="P:fatty acid biosynthetic process"/>
    <property type="evidence" value="ECO:0007669"/>
    <property type="project" value="UniProtKB-UniPathway"/>
</dbReference>
<keyword evidence="4 5" id="KW-0521">NADP</keyword>
<dbReference type="PRINTS" id="PR00080">
    <property type="entry name" value="SDRFAMILY"/>
</dbReference>
<feature type="binding site" evidence="4">
    <location>
        <position position="187"/>
    </location>
    <ligand>
        <name>NADP(+)</name>
        <dbReference type="ChEBI" id="CHEBI:58349"/>
    </ligand>
</feature>
<dbReference type="GO" id="GO:0004316">
    <property type="term" value="F:3-oxoacyl-[acyl-carrier-protein] reductase (NADPH) activity"/>
    <property type="evidence" value="ECO:0007669"/>
    <property type="project" value="UniProtKB-UniRule"/>
</dbReference>
<dbReference type="PANTHER" id="PTHR42879">
    <property type="entry name" value="3-OXOACYL-(ACYL-CARRIER-PROTEIN) REDUCTASE"/>
    <property type="match status" value="1"/>
</dbReference>
<dbReference type="PRINTS" id="PR00081">
    <property type="entry name" value="GDHRDH"/>
</dbReference>
<dbReference type="AlphaFoldDB" id="A0A410P7K6"/>
<dbReference type="KEGG" id="vai:BU251_03290"/>
<dbReference type="InterPro" id="IPR036291">
    <property type="entry name" value="NAD(P)-bd_dom_sf"/>
</dbReference>
<comment type="subunit">
    <text evidence="5">Homotetramer.</text>
</comment>
<dbReference type="FunFam" id="3.40.50.720:FF:000173">
    <property type="entry name" value="3-oxoacyl-[acyl-carrier protein] reductase"/>
    <property type="match status" value="1"/>
</dbReference>
<comment type="catalytic activity">
    <reaction evidence="5">
        <text>a (3R)-hydroxyacyl-[ACP] + NADP(+) = a 3-oxoacyl-[ACP] + NADPH + H(+)</text>
        <dbReference type="Rhea" id="RHEA:17397"/>
        <dbReference type="Rhea" id="RHEA-COMP:9916"/>
        <dbReference type="Rhea" id="RHEA-COMP:9945"/>
        <dbReference type="ChEBI" id="CHEBI:15378"/>
        <dbReference type="ChEBI" id="CHEBI:57783"/>
        <dbReference type="ChEBI" id="CHEBI:58349"/>
        <dbReference type="ChEBI" id="CHEBI:78776"/>
        <dbReference type="ChEBI" id="CHEBI:78827"/>
        <dbReference type="EC" id="1.1.1.100"/>
    </reaction>
</comment>
<dbReference type="SUPFAM" id="SSF51735">
    <property type="entry name" value="NAD(P)-binding Rossmann-fold domains"/>
    <property type="match status" value="1"/>
</dbReference>
<dbReference type="InterPro" id="IPR011284">
    <property type="entry name" value="3oxo_ACP_reduc"/>
</dbReference>